<accession>A0A3B1AFS8</accession>
<reference evidence="1" key="1">
    <citation type="submission" date="2018-06" db="EMBL/GenBank/DDBJ databases">
        <authorList>
            <person name="Zhirakovskaya E."/>
        </authorList>
    </citation>
    <scope>NUCLEOTIDE SEQUENCE</scope>
</reference>
<organism evidence="1">
    <name type="scientific">hydrothermal vent metagenome</name>
    <dbReference type="NCBI Taxonomy" id="652676"/>
    <lineage>
        <taxon>unclassified sequences</taxon>
        <taxon>metagenomes</taxon>
        <taxon>ecological metagenomes</taxon>
    </lineage>
</organism>
<evidence type="ECO:0000313" key="1">
    <source>
        <dbReference type="EMBL" id="VAW91486.1"/>
    </source>
</evidence>
<sequence>MSTKLRVVLNGTEVFEYEKNTRHPGKQREFLDNMDLDMDEGIEIDGELISAPDKMQRAQYVAMSLLYGIKMQSEGLISASCGYLVTRLPDLKQIRAVESGEEVTMDLIFDEEN</sequence>
<dbReference type="EMBL" id="UOFT01000011">
    <property type="protein sequence ID" value="VAW91486.1"/>
    <property type="molecule type" value="Genomic_DNA"/>
</dbReference>
<gene>
    <name evidence="1" type="ORF">MNBD_GAMMA23-1023</name>
</gene>
<proteinExistence type="predicted"/>
<dbReference type="AlphaFoldDB" id="A0A3B1AFS8"/>
<name>A0A3B1AFS8_9ZZZZ</name>
<protein>
    <submittedName>
        <fullName evidence="1">Uncharacterized protein</fullName>
    </submittedName>
</protein>